<feature type="region of interest" description="Disordered" evidence="1">
    <location>
        <begin position="17"/>
        <end position="37"/>
    </location>
</feature>
<dbReference type="InterPro" id="IPR011050">
    <property type="entry name" value="Pectin_lyase_fold/virulence"/>
</dbReference>
<organism evidence="3 4">
    <name type="scientific">Urbifossiella limnaea</name>
    <dbReference type="NCBI Taxonomy" id="2528023"/>
    <lineage>
        <taxon>Bacteria</taxon>
        <taxon>Pseudomonadati</taxon>
        <taxon>Planctomycetota</taxon>
        <taxon>Planctomycetia</taxon>
        <taxon>Gemmatales</taxon>
        <taxon>Gemmataceae</taxon>
        <taxon>Urbifossiella</taxon>
    </lineage>
</organism>
<keyword evidence="3" id="KW-0456">Lyase</keyword>
<dbReference type="InterPro" id="IPR024535">
    <property type="entry name" value="RHGA/B-epi-like_pectate_lyase"/>
</dbReference>
<proteinExistence type="predicted"/>
<dbReference type="KEGG" id="uli:ETAA1_60800"/>
<sequence>MRRLLLAAAFAAGCAQPAPRPATGNVRDHGAKGDGTADDTAALQDAVDRAAGAVVLPPGTYRITRPVVVDLDKTGPASISGNGPARVVMAGPGPAFKFVGTHAGTAAPASVKDNVWDKQRMPCLDGVEVVGDHAAAVGVEATGTHMLTIRRVLVRKCLHGIHLTGRNRNFAMSDSHVYHNRGVGVFFDRVNLHQANVSGSHVSYNGGGGIVVKAGEVRNLQVTGCDIEANHDKDGPPTANVLIDSTGGSNAEVAVTGCTIQHTRAAPGSANVRVVGPSNPDKGTNETRDGHVTITGNVLSDVKVNVHLAHARGVVVTGNTFWTGVEYNLLVEHSTGVVVGPNAMDRNPRYHREEDGAANAVRFRDCADCTVTGLFVKGTRTAPAGVALVTCDRMHLSGLTVLDCDGGGLLLDGLTRSRVTGCVVRDDRPGAGPAVRVVGGSGNVVADNTVAPAP</sequence>
<evidence type="ECO:0000313" key="3">
    <source>
        <dbReference type="EMBL" id="QDU24067.1"/>
    </source>
</evidence>
<dbReference type="InterPro" id="IPR012334">
    <property type="entry name" value="Pectin_lyas_fold"/>
</dbReference>
<dbReference type="Pfam" id="PF13229">
    <property type="entry name" value="Beta_helix"/>
    <property type="match status" value="1"/>
</dbReference>
<evidence type="ECO:0000256" key="1">
    <source>
        <dbReference type="SAM" id="MobiDB-lite"/>
    </source>
</evidence>
<keyword evidence="4" id="KW-1185">Reference proteome</keyword>
<dbReference type="AlphaFoldDB" id="A0A517Y2Q9"/>
<dbReference type="Pfam" id="PF12708">
    <property type="entry name" value="Pect-lyase_RHGA_epim"/>
    <property type="match status" value="1"/>
</dbReference>
<dbReference type="InterPro" id="IPR039448">
    <property type="entry name" value="Beta_helix"/>
</dbReference>
<dbReference type="SMART" id="SM00710">
    <property type="entry name" value="PbH1"/>
    <property type="match status" value="8"/>
</dbReference>
<accession>A0A517Y2Q9</accession>
<dbReference type="SUPFAM" id="SSF51126">
    <property type="entry name" value="Pectin lyase-like"/>
    <property type="match status" value="2"/>
</dbReference>
<dbReference type="GO" id="GO:0016829">
    <property type="term" value="F:lyase activity"/>
    <property type="evidence" value="ECO:0007669"/>
    <property type="project" value="UniProtKB-KW"/>
</dbReference>
<dbReference type="OrthoDB" id="248604at2"/>
<dbReference type="RefSeq" id="WP_145244262.1">
    <property type="nucleotide sequence ID" value="NZ_CP036273.1"/>
</dbReference>
<dbReference type="EMBL" id="CP036273">
    <property type="protein sequence ID" value="QDU24067.1"/>
    <property type="molecule type" value="Genomic_DNA"/>
</dbReference>
<dbReference type="Gene3D" id="2.160.20.10">
    <property type="entry name" value="Single-stranded right-handed beta-helix, Pectin lyase-like"/>
    <property type="match status" value="1"/>
</dbReference>
<name>A0A517Y2Q9_9BACT</name>
<dbReference type="PROSITE" id="PS50245">
    <property type="entry name" value="CAP_GLY_2"/>
    <property type="match status" value="1"/>
</dbReference>
<protein>
    <submittedName>
        <fullName evidence="3">Pectate lyase superfamily protein</fullName>
    </submittedName>
</protein>
<dbReference type="Proteomes" id="UP000319576">
    <property type="component" value="Chromosome"/>
</dbReference>
<evidence type="ECO:0000313" key="4">
    <source>
        <dbReference type="Proteomes" id="UP000319576"/>
    </source>
</evidence>
<evidence type="ECO:0000259" key="2">
    <source>
        <dbReference type="PROSITE" id="PS50245"/>
    </source>
</evidence>
<gene>
    <name evidence="3" type="ORF">ETAA1_60800</name>
</gene>
<reference evidence="3 4" key="1">
    <citation type="submission" date="2019-02" db="EMBL/GenBank/DDBJ databases">
        <title>Deep-cultivation of Planctomycetes and their phenomic and genomic characterization uncovers novel biology.</title>
        <authorList>
            <person name="Wiegand S."/>
            <person name="Jogler M."/>
            <person name="Boedeker C."/>
            <person name="Pinto D."/>
            <person name="Vollmers J."/>
            <person name="Rivas-Marin E."/>
            <person name="Kohn T."/>
            <person name="Peeters S.H."/>
            <person name="Heuer A."/>
            <person name="Rast P."/>
            <person name="Oberbeckmann S."/>
            <person name="Bunk B."/>
            <person name="Jeske O."/>
            <person name="Meyerdierks A."/>
            <person name="Storesund J.E."/>
            <person name="Kallscheuer N."/>
            <person name="Luecker S."/>
            <person name="Lage O.M."/>
            <person name="Pohl T."/>
            <person name="Merkel B.J."/>
            <person name="Hornburger P."/>
            <person name="Mueller R.-W."/>
            <person name="Bruemmer F."/>
            <person name="Labrenz M."/>
            <person name="Spormann A.M."/>
            <person name="Op den Camp H."/>
            <person name="Overmann J."/>
            <person name="Amann R."/>
            <person name="Jetten M.S.M."/>
            <person name="Mascher T."/>
            <person name="Medema M.H."/>
            <person name="Devos D.P."/>
            <person name="Kaster A.-K."/>
            <person name="Ovreas L."/>
            <person name="Rohde M."/>
            <person name="Galperin M.Y."/>
            <person name="Jogler C."/>
        </authorList>
    </citation>
    <scope>NUCLEOTIDE SEQUENCE [LARGE SCALE GENOMIC DNA]</scope>
    <source>
        <strain evidence="3 4">ETA_A1</strain>
    </source>
</reference>
<dbReference type="InterPro" id="IPR006626">
    <property type="entry name" value="PbH1"/>
</dbReference>
<dbReference type="InterPro" id="IPR000938">
    <property type="entry name" value="CAP-Gly_domain"/>
</dbReference>
<feature type="domain" description="CAP-Gly" evidence="2">
    <location>
        <begin position="313"/>
        <end position="377"/>
    </location>
</feature>